<name>A0ACB9KK33_BAUVA</name>
<dbReference type="Proteomes" id="UP000828941">
    <property type="component" value="Chromosome 14"/>
</dbReference>
<comment type="caution">
    <text evidence="1">The sequence shown here is derived from an EMBL/GenBank/DDBJ whole genome shotgun (WGS) entry which is preliminary data.</text>
</comment>
<accession>A0ACB9KK33</accession>
<protein>
    <submittedName>
        <fullName evidence="1">Uncharacterized protein</fullName>
    </submittedName>
</protein>
<keyword evidence="2" id="KW-1185">Reference proteome</keyword>
<sequence length="628" mass="71028">MLRYRYCSLLKIVFLFLVNFGRGHNHCKENRCGRHGPPIRFPFYLIDGKANYSGYPPGFGLSCTHKHEIVLELNAVKFSVQHIDYQSQTIHINDPKNCLPRKLQNIYQSSNLPSNSNIPSKFGFDQMDQFYSFFDCSSVGYQTLRTTYLPEQNLPFCPIFVIGSNQDNGIVKMDLVSCTKLFDVVIKDLSGFNLVNEYWYGDDILRLGWSKPNCSMCESKGMNCEYKEGGINDEIECSPCPNRSLTSRALIAEEFLLCTGVIGPIVLVVLAIALFHIYKYFKAKGEDQARVENLLQDYRSQKPTRLTYADIKRITNGFMDKLGEGAHGAVFKGKLSDKFIVAVKMLSSTEGDGKEFINEVGTMGKIHHVNVVCLLGFCADGVHRAFVYDFFPNGSLQNFITPPDNKQIFLGWEKLEQIALGVAKGIEYLHQGCDQRILHFDINPHNVLLDNNFTPKISDFGLAKLCSKSRSIVSITAARGTLGYIAPEVFSRNFGDVSYKFDIYSYGMLLLEMVGGRTNIKKNEETFQVLYPEWIYNLLEGGGDIRIHVERDEDIKIAKKLAIVGLWCIQWHPTNRPSIGNVLQMLEGEGDNLRVPPNPFDSTSSTYTSSNIPARHMELELEVIDELE</sequence>
<gene>
    <name evidence="1" type="ORF">L6164_037509</name>
</gene>
<proteinExistence type="predicted"/>
<organism evidence="1 2">
    <name type="scientific">Bauhinia variegata</name>
    <name type="common">Purple orchid tree</name>
    <name type="synonym">Phanera variegata</name>
    <dbReference type="NCBI Taxonomy" id="167791"/>
    <lineage>
        <taxon>Eukaryota</taxon>
        <taxon>Viridiplantae</taxon>
        <taxon>Streptophyta</taxon>
        <taxon>Embryophyta</taxon>
        <taxon>Tracheophyta</taxon>
        <taxon>Spermatophyta</taxon>
        <taxon>Magnoliopsida</taxon>
        <taxon>eudicotyledons</taxon>
        <taxon>Gunneridae</taxon>
        <taxon>Pentapetalae</taxon>
        <taxon>rosids</taxon>
        <taxon>fabids</taxon>
        <taxon>Fabales</taxon>
        <taxon>Fabaceae</taxon>
        <taxon>Cercidoideae</taxon>
        <taxon>Cercideae</taxon>
        <taxon>Bauhiniinae</taxon>
        <taxon>Bauhinia</taxon>
    </lineage>
</organism>
<dbReference type="EMBL" id="CM039439">
    <property type="protein sequence ID" value="KAI4297625.1"/>
    <property type="molecule type" value="Genomic_DNA"/>
</dbReference>
<evidence type="ECO:0000313" key="2">
    <source>
        <dbReference type="Proteomes" id="UP000828941"/>
    </source>
</evidence>
<evidence type="ECO:0000313" key="1">
    <source>
        <dbReference type="EMBL" id="KAI4297625.1"/>
    </source>
</evidence>
<reference evidence="1 2" key="1">
    <citation type="journal article" date="2022" name="DNA Res.">
        <title>Chromosomal-level genome assembly of the orchid tree Bauhinia variegata (Leguminosae; Cercidoideae) supports the allotetraploid origin hypothesis of Bauhinia.</title>
        <authorList>
            <person name="Zhong Y."/>
            <person name="Chen Y."/>
            <person name="Zheng D."/>
            <person name="Pang J."/>
            <person name="Liu Y."/>
            <person name="Luo S."/>
            <person name="Meng S."/>
            <person name="Qian L."/>
            <person name="Wei D."/>
            <person name="Dai S."/>
            <person name="Zhou R."/>
        </authorList>
    </citation>
    <scope>NUCLEOTIDE SEQUENCE [LARGE SCALE GENOMIC DNA]</scope>
    <source>
        <strain evidence="1">BV-YZ2020</strain>
    </source>
</reference>